<dbReference type="PANTHER" id="PTHR47345:SF1">
    <property type="entry name" value="CUT9-INTERACTING PROTEIN SCN1"/>
    <property type="match status" value="1"/>
</dbReference>
<organism evidence="2 3">
    <name type="scientific">Spizellomyces punctatus (strain DAOM BR117)</name>
    <dbReference type="NCBI Taxonomy" id="645134"/>
    <lineage>
        <taxon>Eukaryota</taxon>
        <taxon>Fungi</taxon>
        <taxon>Fungi incertae sedis</taxon>
        <taxon>Chytridiomycota</taxon>
        <taxon>Chytridiomycota incertae sedis</taxon>
        <taxon>Chytridiomycetes</taxon>
        <taxon>Spizellomycetales</taxon>
        <taxon>Spizellomycetaceae</taxon>
        <taxon>Spizellomyces</taxon>
    </lineage>
</organism>
<feature type="region of interest" description="Disordered" evidence="1">
    <location>
        <begin position="181"/>
        <end position="210"/>
    </location>
</feature>
<gene>
    <name evidence="2" type="ORF">SPPG_08551</name>
</gene>
<dbReference type="RefSeq" id="XP_016604203.1">
    <property type="nucleotide sequence ID" value="XM_016756701.1"/>
</dbReference>
<dbReference type="OMA" id="VPCFGWH"/>
<protein>
    <recommendedName>
        <fullName evidence="4">TatD family hydrolase</fullName>
    </recommendedName>
</protein>
<dbReference type="EMBL" id="KQ257471">
    <property type="protein sequence ID" value="KNC96163.1"/>
    <property type="molecule type" value="Genomic_DNA"/>
</dbReference>
<dbReference type="InParanoid" id="A0A0L0H628"/>
<dbReference type="Gene3D" id="3.20.20.140">
    <property type="entry name" value="Metal-dependent hydrolases"/>
    <property type="match status" value="1"/>
</dbReference>
<dbReference type="AlphaFoldDB" id="A0A0L0H628"/>
<dbReference type="OrthoDB" id="413993at2759"/>
<dbReference type="FunCoup" id="A0A0L0H628">
    <property type="interactions" value="13"/>
</dbReference>
<name>A0A0L0H628_SPIPD</name>
<dbReference type="InterPro" id="IPR001130">
    <property type="entry name" value="TatD-like"/>
</dbReference>
<dbReference type="Proteomes" id="UP000053201">
    <property type="component" value="Unassembled WGS sequence"/>
</dbReference>
<dbReference type="VEuPathDB" id="FungiDB:SPPG_08551"/>
<dbReference type="eggNOG" id="KOG3020">
    <property type="taxonomic scope" value="Eukaryota"/>
</dbReference>
<dbReference type="GeneID" id="27691708"/>
<reference evidence="2 3" key="1">
    <citation type="submission" date="2009-08" db="EMBL/GenBank/DDBJ databases">
        <title>The Genome Sequence of Spizellomyces punctatus strain DAOM BR117.</title>
        <authorList>
            <consortium name="The Broad Institute Genome Sequencing Platform"/>
            <person name="Russ C."/>
            <person name="Cuomo C."/>
            <person name="Shea T."/>
            <person name="Young S.K."/>
            <person name="Zeng Q."/>
            <person name="Koehrsen M."/>
            <person name="Haas B."/>
            <person name="Borodovsky M."/>
            <person name="Guigo R."/>
            <person name="Alvarado L."/>
            <person name="Berlin A."/>
            <person name="Bochicchio J."/>
            <person name="Borenstein D."/>
            <person name="Chapman S."/>
            <person name="Chen Z."/>
            <person name="Engels R."/>
            <person name="Freedman E."/>
            <person name="Gellesch M."/>
            <person name="Goldberg J."/>
            <person name="Griggs A."/>
            <person name="Gujja S."/>
            <person name="Heiman D."/>
            <person name="Hepburn T."/>
            <person name="Howarth C."/>
            <person name="Jen D."/>
            <person name="Larson L."/>
            <person name="Lewis B."/>
            <person name="Mehta T."/>
            <person name="Park D."/>
            <person name="Pearson M."/>
            <person name="Roberts A."/>
            <person name="Saif S."/>
            <person name="Shenoy N."/>
            <person name="Sisk P."/>
            <person name="Stolte C."/>
            <person name="Sykes S."/>
            <person name="Thomson T."/>
            <person name="Walk T."/>
            <person name="White J."/>
            <person name="Yandava C."/>
            <person name="Burger G."/>
            <person name="Gray M.W."/>
            <person name="Holland P.W.H."/>
            <person name="King N."/>
            <person name="Lang F.B.F."/>
            <person name="Roger A.J."/>
            <person name="Ruiz-Trillo I."/>
            <person name="Lander E."/>
            <person name="Nusbaum C."/>
        </authorList>
    </citation>
    <scope>NUCLEOTIDE SEQUENCE [LARGE SCALE GENOMIC DNA]</scope>
    <source>
        <strain evidence="2 3">DAOM BR117</strain>
    </source>
</reference>
<evidence type="ECO:0000256" key="1">
    <source>
        <dbReference type="SAM" id="MobiDB-lite"/>
    </source>
</evidence>
<dbReference type="Pfam" id="PF01026">
    <property type="entry name" value="TatD_DNase"/>
    <property type="match status" value="1"/>
</dbReference>
<accession>A0A0L0H628</accession>
<evidence type="ECO:0000313" key="3">
    <source>
        <dbReference type="Proteomes" id="UP000053201"/>
    </source>
</evidence>
<dbReference type="SUPFAM" id="SSF51556">
    <property type="entry name" value="Metallo-dependent hydrolases"/>
    <property type="match status" value="1"/>
</dbReference>
<dbReference type="InterPro" id="IPR032466">
    <property type="entry name" value="Metal_Hydrolase"/>
</dbReference>
<evidence type="ECO:0008006" key="4">
    <source>
        <dbReference type="Google" id="ProtNLM"/>
    </source>
</evidence>
<proteinExistence type="predicted"/>
<dbReference type="InterPro" id="IPR053044">
    <property type="entry name" value="Metallo-hydrolase/TatD-type"/>
</dbReference>
<sequence length="311" mass="34414">MSESNSPSDQSEISKDQSAPVWPHFVDVHCHPVDTPEHVHLLPTLATRQLFVMGTRPDDWALVSKVANDYSEKVIPAFGIHPWFAHHTDGPPKLEETAAWRNLREQLTSHPHALVGEIGIDGAARDRNTNIKYPMPHQVAIFQAQLALAAELRRPVSIHTVQCHGKLLEIMRELALTMRPKSSEALSNESSGGTGRYRVPDPLPPKMMHHSFSGSPDIVRALLRLPKGVGRRFYFSFSVGINGRSLKTVERIRAVPDDRILIESDLHDAAAIDSGMLGACKLVADAKGWTLEQTAQKTGTNAKEFLTVDDN</sequence>
<dbReference type="GO" id="GO:0016788">
    <property type="term" value="F:hydrolase activity, acting on ester bonds"/>
    <property type="evidence" value="ECO:0007669"/>
    <property type="project" value="InterPro"/>
</dbReference>
<keyword evidence="3" id="KW-1185">Reference proteome</keyword>
<evidence type="ECO:0000313" key="2">
    <source>
        <dbReference type="EMBL" id="KNC96163.1"/>
    </source>
</evidence>
<dbReference type="PANTHER" id="PTHR47345">
    <property type="entry name" value="CUT9-INTERACTING PROTEIN SCN1"/>
    <property type="match status" value="1"/>
</dbReference>